<dbReference type="Pfam" id="PF03171">
    <property type="entry name" value="2OG-FeII_Oxy"/>
    <property type="match status" value="1"/>
</dbReference>
<dbReference type="InterPro" id="IPR005123">
    <property type="entry name" value="Oxoglu/Fe-dep_dioxygenase_dom"/>
</dbReference>
<evidence type="ECO:0000259" key="1">
    <source>
        <dbReference type="PROSITE" id="PS51471"/>
    </source>
</evidence>
<dbReference type="AlphaFoldDB" id="A0A7S2WFY5"/>
<reference evidence="2" key="1">
    <citation type="submission" date="2021-01" db="EMBL/GenBank/DDBJ databases">
        <authorList>
            <person name="Corre E."/>
            <person name="Pelletier E."/>
            <person name="Niang G."/>
            <person name="Scheremetjew M."/>
            <person name="Finn R."/>
            <person name="Kale V."/>
            <person name="Holt S."/>
            <person name="Cochrane G."/>
            <person name="Meng A."/>
            <person name="Brown T."/>
            <person name="Cohen L."/>
        </authorList>
    </citation>
    <scope>NUCLEOTIDE SEQUENCE</scope>
    <source>
        <strain evidence="2">CCMP1452</strain>
    </source>
</reference>
<name>A0A7S2WFY5_9STRA</name>
<dbReference type="Gene3D" id="2.60.120.330">
    <property type="entry name" value="B-lactam Antibiotic, Isopenicillin N Synthase, Chain"/>
    <property type="match status" value="1"/>
</dbReference>
<proteinExistence type="predicted"/>
<dbReference type="InterPro" id="IPR044861">
    <property type="entry name" value="IPNS-like_FE2OG_OXY"/>
</dbReference>
<protein>
    <recommendedName>
        <fullName evidence="1">Fe2OG dioxygenase domain-containing protein</fullName>
    </recommendedName>
</protein>
<organism evidence="2">
    <name type="scientific">Eucampia antarctica</name>
    <dbReference type="NCBI Taxonomy" id="49252"/>
    <lineage>
        <taxon>Eukaryota</taxon>
        <taxon>Sar</taxon>
        <taxon>Stramenopiles</taxon>
        <taxon>Ochrophyta</taxon>
        <taxon>Bacillariophyta</taxon>
        <taxon>Mediophyceae</taxon>
        <taxon>Biddulphiophycidae</taxon>
        <taxon>Hemiaulales</taxon>
        <taxon>Hemiaulaceae</taxon>
        <taxon>Eucampia</taxon>
    </lineage>
</organism>
<evidence type="ECO:0000313" key="2">
    <source>
        <dbReference type="EMBL" id="CAD9686317.1"/>
    </source>
</evidence>
<dbReference type="InterPro" id="IPR050231">
    <property type="entry name" value="Iron_ascorbate_oxido_reductase"/>
</dbReference>
<dbReference type="InterPro" id="IPR027443">
    <property type="entry name" value="IPNS-like_sf"/>
</dbReference>
<accession>A0A7S2WFY5</accession>
<dbReference type="PROSITE" id="PS51471">
    <property type="entry name" value="FE2OG_OXY"/>
    <property type="match status" value="1"/>
</dbReference>
<gene>
    <name evidence="2" type="ORF">EANT1437_LOCUS11096</name>
</gene>
<dbReference type="SUPFAM" id="SSF51197">
    <property type="entry name" value="Clavaminate synthase-like"/>
    <property type="match status" value="1"/>
</dbReference>
<sequence>MITLLLTDENPGLQILTTKGQWIDAPYRKGALIVNVGDMLERWTNGLFKSTVHRVLTLNKTERYSIPFFYDPNFDTEVKCLDVCFDDDNPPKYLPITSGKHLVDKYLATHADFEHTDSLADSIL</sequence>
<dbReference type="EMBL" id="HBHI01021627">
    <property type="protein sequence ID" value="CAD9686317.1"/>
    <property type="molecule type" value="Transcribed_RNA"/>
</dbReference>
<dbReference type="PANTHER" id="PTHR47990">
    <property type="entry name" value="2-OXOGLUTARATE (2OG) AND FE(II)-DEPENDENT OXYGENASE SUPERFAMILY PROTEIN-RELATED"/>
    <property type="match status" value="1"/>
</dbReference>
<feature type="domain" description="Fe2OG dioxygenase" evidence="1">
    <location>
        <begin position="1"/>
        <end position="72"/>
    </location>
</feature>